<gene>
    <name evidence="2" type="ordered locus">PputGB1_5093</name>
</gene>
<keyword evidence="1" id="KW-1133">Transmembrane helix</keyword>
<evidence type="ECO:0000313" key="2">
    <source>
        <dbReference type="EMBL" id="ABZ00978.1"/>
    </source>
</evidence>
<name>B0KM68_PSEPG</name>
<protein>
    <submittedName>
        <fullName evidence="2">Uncharacterized protein</fullName>
    </submittedName>
</protein>
<dbReference type="AlphaFoldDB" id="B0KM68"/>
<dbReference type="KEGG" id="ppg:PputGB1_5093"/>
<dbReference type="RefSeq" id="WP_012274597.1">
    <property type="nucleotide sequence ID" value="NC_010322.1"/>
</dbReference>
<keyword evidence="1" id="KW-0472">Membrane</keyword>
<dbReference type="HOGENOM" id="CLU_1502232_0_0_6"/>
<dbReference type="Proteomes" id="UP000002157">
    <property type="component" value="Chromosome"/>
</dbReference>
<keyword evidence="1" id="KW-0812">Transmembrane</keyword>
<organism evidence="2 3">
    <name type="scientific">Pseudomonas putida (strain GB-1)</name>
    <dbReference type="NCBI Taxonomy" id="76869"/>
    <lineage>
        <taxon>Bacteria</taxon>
        <taxon>Pseudomonadati</taxon>
        <taxon>Pseudomonadota</taxon>
        <taxon>Gammaproteobacteria</taxon>
        <taxon>Pseudomonadales</taxon>
        <taxon>Pseudomonadaceae</taxon>
        <taxon>Pseudomonas</taxon>
    </lineage>
</organism>
<accession>B0KM68</accession>
<sequence length="179" mass="20291">MSGFFKIYRASPPFKRIQLLSIVLVTMLSFAALYYSDLKVYKAPDFSRLTFVEGRVSGYPDTWEHNRSIIHFAVAYTLDGVRYGKGIYTYPALYKESGLRINKKVSLTVERLDDGSQVRELATLDGRVLFDDRFHQQVIAWNNQSIKFKVVLAGLMSFGLAVAALVVAIRHRGKLFQAG</sequence>
<reference evidence="2 3" key="1">
    <citation type="submission" date="2008-01" db="EMBL/GenBank/DDBJ databases">
        <title>Complete sequence of Pseudomonas putida GB-1.</title>
        <authorList>
            <consortium name="US DOE Joint Genome Institute"/>
            <person name="Copeland A."/>
            <person name="Lucas S."/>
            <person name="Lapidus A."/>
            <person name="Barry K."/>
            <person name="Glavina del Rio T."/>
            <person name="Dalin E."/>
            <person name="Tice H."/>
            <person name="Pitluck S."/>
            <person name="Bruce D."/>
            <person name="Goodwin L."/>
            <person name="Chertkov O."/>
            <person name="Brettin T."/>
            <person name="Detter J.C."/>
            <person name="Han C."/>
            <person name="Kuske C.R."/>
            <person name="Schmutz J."/>
            <person name="Larimer F."/>
            <person name="Land M."/>
            <person name="Hauser L."/>
            <person name="Kyrpides N."/>
            <person name="Kim E."/>
            <person name="McCarthy J.K."/>
            <person name="Richardson P."/>
        </authorList>
    </citation>
    <scope>NUCLEOTIDE SEQUENCE [LARGE SCALE GENOMIC DNA]</scope>
    <source>
        <strain evidence="2 3">GB-1</strain>
    </source>
</reference>
<dbReference type="EMBL" id="CP000926">
    <property type="protein sequence ID" value="ABZ00978.1"/>
    <property type="molecule type" value="Genomic_DNA"/>
</dbReference>
<feature type="transmembrane region" description="Helical" evidence="1">
    <location>
        <begin position="17"/>
        <end position="36"/>
    </location>
</feature>
<proteinExistence type="predicted"/>
<evidence type="ECO:0000313" key="3">
    <source>
        <dbReference type="Proteomes" id="UP000002157"/>
    </source>
</evidence>
<feature type="transmembrane region" description="Helical" evidence="1">
    <location>
        <begin position="150"/>
        <end position="169"/>
    </location>
</feature>
<evidence type="ECO:0000256" key="1">
    <source>
        <dbReference type="SAM" id="Phobius"/>
    </source>
</evidence>